<keyword evidence="3" id="KW-1185">Reference proteome</keyword>
<protein>
    <submittedName>
        <fullName evidence="2">7961_t:CDS:1</fullName>
    </submittedName>
</protein>
<name>A0A9N9IXP9_9GLOM</name>
<evidence type="ECO:0000313" key="3">
    <source>
        <dbReference type="Proteomes" id="UP000789342"/>
    </source>
</evidence>
<accession>A0A9N9IXP9</accession>
<proteinExistence type="predicted"/>
<comment type="caution">
    <text evidence="2">The sequence shown here is derived from an EMBL/GenBank/DDBJ whole genome shotgun (WGS) entry which is preliminary data.</text>
</comment>
<dbReference type="Proteomes" id="UP000789342">
    <property type="component" value="Unassembled WGS sequence"/>
</dbReference>
<dbReference type="EMBL" id="CAJVPV010036108">
    <property type="protein sequence ID" value="CAG8752628.1"/>
    <property type="molecule type" value="Genomic_DNA"/>
</dbReference>
<feature type="non-terminal residue" evidence="2">
    <location>
        <position position="1"/>
    </location>
</feature>
<gene>
    <name evidence="2" type="ORF">AMORRO_LOCUS15408</name>
</gene>
<organism evidence="2 3">
    <name type="scientific">Acaulospora morrowiae</name>
    <dbReference type="NCBI Taxonomy" id="94023"/>
    <lineage>
        <taxon>Eukaryota</taxon>
        <taxon>Fungi</taxon>
        <taxon>Fungi incertae sedis</taxon>
        <taxon>Mucoromycota</taxon>
        <taxon>Glomeromycotina</taxon>
        <taxon>Glomeromycetes</taxon>
        <taxon>Diversisporales</taxon>
        <taxon>Acaulosporaceae</taxon>
        <taxon>Acaulospora</taxon>
    </lineage>
</organism>
<sequence length="53" mass="5731">MSTGGEPLDGFSVPMETDNLNSSDIGEPTDQDLLTAPEVMVDNILDFKMEKGE</sequence>
<evidence type="ECO:0000313" key="2">
    <source>
        <dbReference type="EMBL" id="CAG8752628.1"/>
    </source>
</evidence>
<dbReference type="AlphaFoldDB" id="A0A9N9IXP9"/>
<reference evidence="2" key="1">
    <citation type="submission" date="2021-06" db="EMBL/GenBank/DDBJ databases">
        <authorList>
            <person name="Kallberg Y."/>
            <person name="Tangrot J."/>
            <person name="Rosling A."/>
        </authorList>
    </citation>
    <scope>NUCLEOTIDE SEQUENCE</scope>
    <source>
        <strain evidence="2">CL551</strain>
    </source>
</reference>
<feature type="region of interest" description="Disordered" evidence="1">
    <location>
        <begin position="1"/>
        <end position="32"/>
    </location>
</feature>
<evidence type="ECO:0000256" key="1">
    <source>
        <dbReference type="SAM" id="MobiDB-lite"/>
    </source>
</evidence>